<keyword evidence="1" id="KW-0812">Transmembrane</keyword>
<keyword evidence="1" id="KW-0472">Membrane</keyword>
<evidence type="ECO:0008006" key="3">
    <source>
        <dbReference type="Google" id="ProtNLM"/>
    </source>
</evidence>
<accession>A0A3G4ZLV6</accession>
<proteinExistence type="predicted"/>
<feature type="transmembrane region" description="Helical" evidence="1">
    <location>
        <begin position="93"/>
        <end position="115"/>
    </location>
</feature>
<reference evidence="2" key="1">
    <citation type="submission" date="2018-10" db="EMBL/GenBank/DDBJ databases">
        <title>Hidden diversity of soil giant viruses.</title>
        <authorList>
            <person name="Schulz F."/>
            <person name="Alteio L."/>
            <person name="Goudeau D."/>
            <person name="Ryan E.M."/>
            <person name="Malmstrom R.R."/>
            <person name="Blanchard J."/>
            <person name="Woyke T."/>
        </authorList>
    </citation>
    <scope>NUCLEOTIDE SEQUENCE</scope>
    <source>
        <strain evidence="2">TEV1</strain>
    </source>
</reference>
<sequence length="166" mass="19197">MEDLLQEKYLTRLKNELADIQANKSVPTGINFSDFAISFNIIEYTIGALAGLSLTFIIMDISDNVIEPILTYFFFQNIVTVNVFGIHFNIKRIVYEIVFIIFTLVMIYLLLLIFFRDVIGQTVASDKENEITNKQAQIINSIYQYNNIKLLRQIKNSLDAKNNQEQ</sequence>
<evidence type="ECO:0000256" key="1">
    <source>
        <dbReference type="SAM" id="Phobius"/>
    </source>
</evidence>
<organism evidence="2">
    <name type="scientific">Terrestrivirus sp</name>
    <dbReference type="NCBI Taxonomy" id="2487775"/>
    <lineage>
        <taxon>Viruses</taxon>
        <taxon>Varidnaviria</taxon>
        <taxon>Bamfordvirae</taxon>
        <taxon>Nucleocytoviricota</taxon>
        <taxon>Megaviricetes</taxon>
        <taxon>Imitervirales</taxon>
        <taxon>Mimiviridae</taxon>
        <taxon>Klosneuvirinae</taxon>
    </lineage>
</organism>
<keyword evidence="1" id="KW-1133">Transmembrane helix</keyword>
<feature type="transmembrane region" description="Helical" evidence="1">
    <location>
        <begin position="69"/>
        <end position="87"/>
    </location>
</feature>
<feature type="transmembrane region" description="Helical" evidence="1">
    <location>
        <begin position="35"/>
        <end position="57"/>
    </location>
</feature>
<name>A0A3G4ZLV6_9VIRU</name>
<protein>
    <recommendedName>
        <fullName evidence="3">Large-conductance mechanosensitive channel</fullName>
    </recommendedName>
</protein>
<dbReference type="EMBL" id="MK071981">
    <property type="protein sequence ID" value="AYV75842.1"/>
    <property type="molecule type" value="Genomic_DNA"/>
</dbReference>
<evidence type="ECO:0000313" key="2">
    <source>
        <dbReference type="EMBL" id="AYV75842.1"/>
    </source>
</evidence>
<gene>
    <name evidence="2" type="ORF">Terrestrivirus3_111</name>
</gene>